<reference evidence="1" key="1">
    <citation type="submission" date="2020-10" db="EMBL/GenBank/DDBJ databases">
        <authorList>
            <person name="Castelo-Branco R."/>
            <person name="Eusebio N."/>
            <person name="Adriana R."/>
            <person name="Vieira A."/>
            <person name="Brugerolle De Fraissinette N."/>
            <person name="Rezende De Castro R."/>
            <person name="Schneider M.P."/>
            <person name="Vasconcelos V."/>
            <person name="Leao P.N."/>
        </authorList>
    </citation>
    <scope>NUCLEOTIDE SEQUENCE</scope>
    <source>
        <strain evidence="1">LEGE 04289</strain>
    </source>
</reference>
<evidence type="ECO:0000313" key="1">
    <source>
        <dbReference type="EMBL" id="MBE9218225.1"/>
    </source>
</evidence>
<name>A0ACC5PYX7_DOLFA</name>
<organism evidence="1 2">
    <name type="scientific">Dolichospermum flos-aquae LEGE 04289</name>
    <dbReference type="NCBI Taxonomy" id="1828708"/>
    <lineage>
        <taxon>Bacteria</taxon>
        <taxon>Bacillati</taxon>
        <taxon>Cyanobacteriota</taxon>
        <taxon>Cyanophyceae</taxon>
        <taxon>Nostocales</taxon>
        <taxon>Aphanizomenonaceae</taxon>
        <taxon>Dolichospermum</taxon>
    </lineage>
</organism>
<protein>
    <submittedName>
        <fullName evidence="1">Acyltransferase</fullName>
    </submittedName>
</protein>
<sequence>MKNFNQKFINFFIVNPTSGKTYSYLDGIRAIAVIMVITLHSWGLSGKANILFHLPVTNHIINLTPMISSGGFGVDLFFILSGFLLSQYWLKADYLGQSRPSLLKYFKRRFFRIAPAYYCVLFLVLIFMMPLYINPVMVFSQEGMYNLGLHLIFAQYFFWLSANSFSVLGVLWTLTIEMTFYIVLPYIVILFLRNRWLKTMPITMLITLIWLWLAKYSLQPLINFSFITAIKWSPDYNQSVPLIRHFLANQFPGQLFTFGLGIVLANLVIRRKLGINRTRLFNVLTGKLAGRTYFCLGCFIIIHSMNSPILIFHYYLSKIYIGIGFTLLIAGVEWGDDWVRALFSFTYLRLIGLVGYSMYLLHMPLIHIILKYPSIIALDSPQRFLFVFPIAFTLVLVISMVFFLFIEKPFMLIKAKQ</sequence>
<dbReference type="Proteomes" id="UP000597867">
    <property type="component" value="Unassembled WGS sequence"/>
</dbReference>
<keyword evidence="2" id="KW-1185">Reference proteome</keyword>
<evidence type="ECO:0000313" key="2">
    <source>
        <dbReference type="Proteomes" id="UP000597867"/>
    </source>
</evidence>
<accession>A0ACC5PYX7</accession>
<proteinExistence type="predicted"/>
<comment type="caution">
    <text evidence="1">The sequence shown here is derived from an EMBL/GenBank/DDBJ whole genome shotgun (WGS) entry which is preliminary data.</text>
</comment>
<gene>
    <name evidence="1" type="ORF">IQ222_05345</name>
</gene>
<keyword evidence="1" id="KW-0808">Transferase</keyword>
<keyword evidence="1" id="KW-0012">Acyltransferase</keyword>
<dbReference type="EMBL" id="JADEWF010000012">
    <property type="protein sequence ID" value="MBE9218225.1"/>
    <property type="molecule type" value="Genomic_DNA"/>
</dbReference>